<name>A0A1E5W628_9POAL</name>
<evidence type="ECO:0000313" key="1">
    <source>
        <dbReference type="EMBL" id="OEL32889.1"/>
    </source>
</evidence>
<protein>
    <submittedName>
        <fullName evidence="1">Uncharacterized protein</fullName>
    </submittedName>
</protein>
<accession>A0A1E5W628</accession>
<dbReference type="EMBL" id="LWDX02020177">
    <property type="protein sequence ID" value="OEL32889.1"/>
    <property type="molecule type" value="Genomic_DNA"/>
</dbReference>
<comment type="caution">
    <text evidence="1">The sequence shown here is derived from an EMBL/GenBank/DDBJ whole genome shotgun (WGS) entry which is preliminary data.</text>
</comment>
<organism evidence="1 2">
    <name type="scientific">Dichanthelium oligosanthes</name>
    <dbReference type="NCBI Taxonomy" id="888268"/>
    <lineage>
        <taxon>Eukaryota</taxon>
        <taxon>Viridiplantae</taxon>
        <taxon>Streptophyta</taxon>
        <taxon>Embryophyta</taxon>
        <taxon>Tracheophyta</taxon>
        <taxon>Spermatophyta</taxon>
        <taxon>Magnoliopsida</taxon>
        <taxon>Liliopsida</taxon>
        <taxon>Poales</taxon>
        <taxon>Poaceae</taxon>
        <taxon>PACMAD clade</taxon>
        <taxon>Panicoideae</taxon>
        <taxon>Panicodae</taxon>
        <taxon>Paniceae</taxon>
        <taxon>Dichantheliinae</taxon>
        <taxon>Dichanthelium</taxon>
    </lineage>
</organism>
<feature type="non-terminal residue" evidence="1">
    <location>
        <position position="1"/>
    </location>
</feature>
<gene>
    <name evidence="1" type="ORF">BAE44_0006090</name>
</gene>
<reference evidence="1 2" key="1">
    <citation type="submission" date="2016-09" db="EMBL/GenBank/DDBJ databases">
        <title>The draft genome of Dichanthelium oligosanthes: A C3 panicoid grass species.</title>
        <authorList>
            <person name="Studer A.J."/>
            <person name="Schnable J.C."/>
            <person name="Brutnell T.P."/>
        </authorList>
    </citation>
    <scope>NUCLEOTIDE SEQUENCE [LARGE SCALE GENOMIC DNA]</scope>
    <source>
        <strain evidence="2">cv. Kellogg 1175</strain>
        <tissue evidence="1">Leaf</tissue>
    </source>
</reference>
<proteinExistence type="predicted"/>
<evidence type="ECO:0000313" key="2">
    <source>
        <dbReference type="Proteomes" id="UP000095767"/>
    </source>
</evidence>
<dbReference type="Proteomes" id="UP000095767">
    <property type="component" value="Unassembled WGS sequence"/>
</dbReference>
<sequence length="31" mass="3364">LAVSNIFLLMAGSSNCETAAADLHERCERIQ</sequence>
<keyword evidence="2" id="KW-1185">Reference proteome</keyword>
<dbReference type="AlphaFoldDB" id="A0A1E5W628"/>